<reference evidence="2 3" key="1">
    <citation type="submission" date="2018-02" db="EMBL/GenBank/DDBJ databases">
        <title>The genomes of Aspergillus section Nigri reveals drivers in fungal speciation.</title>
        <authorList>
            <consortium name="DOE Joint Genome Institute"/>
            <person name="Vesth T.C."/>
            <person name="Nybo J."/>
            <person name="Theobald S."/>
            <person name="Brandl J."/>
            <person name="Frisvad J.C."/>
            <person name="Nielsen K.F."/>
            <person name="Lyhne E.K."/>
            <person name="Kogle M.E."/>
            <person name="Kuo A."/>
            <person name="Riley R."/>
            <person name="Clum A."/>
            <person name="Nolan M."/>
            <person name="Lipzen A."/>
            <person name="Salamov A."/>
            <person name="Henrissat B."/>
            <person name="Wiebenga A."/>
            <person name="De vries R.P."/>
            <person name="Grigoriev I.V."/>
            <person name="Mortensen U.H."/>
            <person name="Andersen M.R."/>
            <person name="Baker S.E."/>
        </authorList>
    </citation>
    <scope>NUCLEOTIDE SEQUENCE [LARGE SCALE GENOMIC DNA]</scope>
    <source>
        <strain evidence="2 3">CBS 101889</strain>
    </source>
</reference>
<dbReference type="GeneID" id="37195483"/>
<dbReference type="RefSeq" id="XP_025555779.1">
    <property type="nucleotide sequence ID" value="XM_025691194.1"/>
</dbReference>
<gene>
    <name evidence="2" type="ORF">BO97DRAFT_309144</name>
</gene>
<dbReference type="EMBL" id="KZ824269">
    <property type="protein sequence ID" value="RAL16625.1"/>
    <property type="molecule type" value="Genomic_DNA"/>
</dbReference>
<feature type="non-terminal residue" evidence="2">
    <location>
        <position position="118"/>
    </location>
</feature>
<evidence type="ECO:0000313" key="2">
    <source>
        <dbReference type="EMBL" id="RAL16625.1"/>
    </source>
</evidence>
<dbReference type="InterPro" id="IPR056444">
    <property type="entry name" value="Zn_ribbon_GRF_2"/>
</dbReference>
<dbReference type="Pfam" id="PF23549">
    <property type="entry name" value="Zn_ribbon_GRF_2"/>
    <property type="match status" value="1"/>
</dbReference>
<sequence length="118" mass="13064">STVPSVRITSTVPATPRRRPPLCRDCDAPTTLYTVSETNENGNAGRPYYRCDQCGSFTCFADMRGVHPENPACDCDGNFSCRLQVAGRNDRSLRPGALFYTCAVGQCRFFQRVEDENG</sequence>
<feature type="domain" description="GRF-like zinc ribbon" evidence="1">
    <location>
        <begin position="20"/>
        <end position="64"/>
    </location>
</feature>
<dbReference type="AlphaFoldDB" id="A0A395I9I5"/>
<evidence type="ECO:0000313" key="3">
    <source>
        <dbReference type="Proteomes" id="UP000248961"/>
    </source>
</evidence>
<keyword evidence="3" id="KW-1185">Reference proteome</keyword>
<proteinExistence type="predicted"/>
<dbReference type="OrthoDB" id="4469945at2759"/>
<accession>A0A395I9I5</accession>
<dbReference type="VEuPathDB" id="FungiDB:BO97DRAFT_309144"/>
<evidence type="ECO:0000259" key="1">
    <source>
        <dbReference type="Pfam" id="PF23549"/>
    </source>
</evidence>
<feature type="non-terminal residue" evidence="2">
    <location>
        <position position="1"/>
    </location>
</feature>
<organism evidence="2 3">
    <name type="scientific">Aspergillus homomorphus (strain CBS 101889)</name>
    <dbReference type="NCBI Taxonomy" id="1450537"/>
    <lineage>
        <taxon>Eukaryota</taxon>
        <taxon>Fungi</taxon>
        <taxon>Dikarya</taxon>
        <taxon>Ascomycota</taxon>
        <taxon>Pezizomycotina</taxon>
        <taxon>Eurotiomycetes</taxon>
        <taxon>Eurotiomycetidae</taxon>
        <taxon>Eurotiales</taxon>
        <taxon>Aspergillaceae</taxon>
        <taxon>Aspergillus</taxon>
        <taxon>Aspergillus subgen. Circumdati</taxon>
    </lineage>
</organism>
<protein>
    <recommendedName>
        <fullName evidence="1">GRF-like zinc ribbon domain-containing protein</fullName>
    </recommendedName>
</protein>
<dbReference type="Proteomes" id="UP000248961">
    <property type="component" value="Unassembled WGS sequence"/>
</dbReference>
<name>A0A395I9I5_ASPHC</name>